<feature type="domain" description="Transcription factor NikR nickel binding C-terminal" evidence="10">
    <location>
        <begin position="55"/>
        <end position="129"/>
    </location>
</feature>
<evidence type="ECO:0000256" key="3">
    <source>
        <dbReference type="ARBA" id="ARBA00022596"/>
    </source>
</evidence>
<keyword evidence="5 8" id="KW-0805">Transcription regulation</keyword>
<evidence type="ECO:0000256" key="2">
    <source>
        <dbReference type="ARBA" id="ARBA00008478"/>
    </source>
</evidence>
<dbReference type="GO" id="GO:0016151">
    <property type="term" value="F:nickel cation binding"/>
    <property type="evidence" value="ECO:0007669"/>
    <property type="project" value="UniProtKB-UniRule"/>
</dbReference>
<dbReference type="InterPro" id="IPR002145">
    <property type="entry name" value="CopG"/>
</dbReference>
<dbReference type="Proteomes" id="UP000292781">
    <property type="component" value="Unassembled WGS sequence"/>
</dbReference>
<evidence type="ECO:0000259" key="9">
    <source>
        <dbReference type="Pfam" id="PF01402"/>
    </source>
</evidence>
<name>A0A4Q9VQP0_9HYPH</name>
<dbReference type="Gene3D" id="3.30.70.1150">
    <property type="entry name" value="ACT-like. Chain A, domain 2"/>
    <property type="match status" value="1"/>
</dbReference>
<comment type="cofactor">
    <cofactor evidence="1">
        <name>Ni(2+)</name>
        <dbReference type="ChEBI" id="CHEBI:49786"/>
    </cofactor>
</comment>
<keyword evidence="12" id="KW-1185">Reference proteome</keyword>
<dbReference type="Gene3D" id="1.10.1220.10">
    <property type="entry name" value="Met repressor-like"/>
    <property type="match status" value="1"/>
</dbReference>
<evidence type="ECO:0000256" key="5">
    <source>
        <dbReference type="ARBA" id="ARBA00023015"/>
    </source>
</evidence>
<dbReference type="InterPro" id="IPR022988">
    <property type="entry name" value="Ni_resp_reg_NikR"/>
</dbReference>
<dbReference type="NCBIfam" id="NF002815">
    <property type="entry name" value="PRK02967.1"/>
    <property type="match status" value="1"/>
</dbReference>
<dbReference type="EMBL" id="SJFN01000014">
    <property type="protein sequence ID" value="TBW37633.1"/>
    <property type="molecule type" value="Genomic_DNA"/>
</dbReference>
<comment type="caution">
    <text evidence="11">The sequence shown here is derived from an EMBL/GenBank/DDBJ whole genome shotgun (WGS) entry which is preliminary data.</text>
</comment>
<dbReference type="AlphaFoldDB" id="A0A4Q9VQP0"/>
<dbReference type="SUPFAM" id="SSF55021">
    <property type="entry name" value="ACT-like"/>
    <property type="match status" value="1"/>
</dbReference>
<dbReference type="InterPro" id="IPR050192">
    <property type="entry name" value="CopG/NikR_regulator"/>
</dbReference>
<dbReference type="PANTHER" id="PTHR34719:SF2">
    <property type="entry name" value="NICKEL-RESPONSIVE REGULATOR"/>
    <property type="match status" value="1"/>
</dbReference>
<evidence type="ECO:0000256" key="6">
    <source>
        <dbReference type="ARBA" id="ARBA00023125"/>
    </source>
</evidence>
<evidence type="ECO:0000256" key="4">
    <source>
        <dbReference type="ARBA" id="ARBA00022723"/>
    </source>
</evidence>
<reference evidence="11 12" key="1">
    <citation type="submission" date="2019-02" db="EMBL/GenBank/DDBJ databases">
        <title>Siculibacillus lacustris gen. nov., sp. nov., a new rosette-forming bacterium isolated from a freshwater crater lake (Lake St. Ana, Romania).</title>
        <authorList>
            <person name="Felfoldi T."/>
            <person name="Marton Z."/>
            <person name="Szabo A."/>
            <person name="Mentes A."/>
            <person name="Boka K."/>
            <person name="Marialigeti K."/>
            <person name="Mathe I."/>
            <person name="Koncz M."/>
            <person name="Schumann P."/>
            <person name="Toth E."/>
        </authorList>
    </citation>
    <scope>NUCLEOTIDE SEQUENCE [LARGE SCALE GENOMIC DNA]</scope>
    <source>
        <strain evidence="11 12">SA-279</strain>
    </source>
</reference>
<evidence type="ECO:0000256" key="8">
    <source>
        <dbReference type="HAMAP-Rule" id="MF_00476"/>
    </source>
</evidence>
<sequence>MQRLTVTFDDDLMGEIDRFMESRGYSNRSEALRDLARAGLVQAGEGVDETRDCLALLVYVYEPDTRELPKRLAAAQLERRDLVVTTLQRPLDADRFVQVALLEGATTEVRAFSERITAERGVKNGRLVVVPKTGAD</sequence>
<evidence type="ECO:0000259" key="10">
    <source>
        <dbReference type="Pfam" id="PF08753"/>
    </source>
</evidence>
<proteinExistence type="inferred from homology"/>
<evidence type="ECO:0000256" key="7">
    <source>
        <dbReference type="ARBA" id="ARBA00023163"/>
    </source>
</evidence>
<dbReference type="GO" id="GO:0003700">
    <property type="term" value="F:DNA-binding transcription factor activity"/>
    <property type="evidence" value="ECO:0007669"/>
    <property type="project" value="UniProtKB-UniRule"/>
</dbReference>
<evidence type="ECO:0000256" key="1">
    <source>
        <dbReference type="ARBA" id="ARBA00001967"/>
    </source>
</evidence>
<dbReference type="HAMAP" id="MF_00476">
    <property type="entry name" value="NikR"/>
    <property type="match status" value="1"/>
</dbReference>
<organism evidence="11 12">
    <name type="scientific">Siculibacillus lacustris</name>
    <dbReference type="NCBI Taxonomy" id="1549641"/>
    <lineage>
        <taxon>Bacteria</taxon>
        <taxon>Pseudomonadati</taxon>
        <taxon>Pseudomonadota</taxon>
        <taxon>Alphaproteobacteria</taxon>
        <taxon>Hyphomicrobiales</taxon>
        <taxon>Ancalomicrobiaceae</taxon>
        <taxon>Siculibacillus</taxon>
    </lineage>
</organism>
<gene>
    <name evidence="11" type="primary">nikR</name>
    <name evidence="11" type="ORF">EYW49_11035</name>
</gene>
<keyword evidence="7 8" id="KW-0804">Transcription</keyword>
<dbReference type="Pfam" id="PF01402">
    <property type="entry name" value="RHH_1"/>
    <property type="match status" value="1"/>
</dbReference>
<comment type="function">
    <text evidence="8">Transcriptional regulator.</text>
</comment>
<dbReference type="SUPFAM" id="SSF47598">
    <property type="entry name" value="Ribbon-helix-helix"/>
    <property type="match status" value="1"/>
</dbReference>
<dbReference type="InterPro" id="IPR027271">
    <property type="entry name" value="Acetolactate_synth/TF_NikR_C"/>
</dbReference>
<dbReference type="InterPro" id="IPR013321">
    <property type="entry name" value="Arc_rbn_hlx_hlx"/>
</dbReference>
<evidence type="ECO:0000313" key="12">
    <source>
        <dbReference type="Proteomes" id="UP000292781"/>
    </source>
</evidence>
<accession>A0A4Q9VQP0</accession>
<dbReference type="InterPro" id="IPR014864">
    <property type="entry name" value="TF_NikR_Ni-bd_C"/>
</dbReference>
<dbReference type="PANTHER" id="PTHR34719">
    <property type="entry name" value="NICKEL-RESPONSIVE REGULATOR"/>
    <property type="match status" value="1"/>
</dbReference>
<comment type="caution">
    <text evidence="8">Lacks conserved residue(s) required for the propagation of feature annotation.</text>
</comment>
<dbReference type="GO" id="GO:0010045">
    <property type="term" value="P:response to nickel cation"/>
    <property type="evidence" value="ECO:0007669"/>
    <property type="project" value="InterPro"/>
</dbReference>
<dbReference type="InterPro" id="IPR010985">
    <property type="entry name" value="Ribbon_hlx_hlx"/>
</dbReference>
<dbReference type="CDD" id="cd22231">
    <property type="entry name" value="RHH_NikR_HicB-like"/>
    <property type="match status" value="1"/>
</dbReference>
<keyword evidence="4" id="KW-0479">Metal-binding</keyword>
<feature type="domain" description="Ribbon-helix-helix protein CopG" evidence="9">
    <location>
        <begin position="3"/>
        <end position="42"/>
    </location>
</feature>
<keyword evidence="3" id="KW-0533">Nickel</keyword>
<evidence type="ECO:0000313" key="11">
    <source>
        <dbReference type="EMBL" id="TBW37633.1"/>
    </source>
</evidence>
<dbReference type="InterPro" id="IPR045865">
    <property type="entry name" value="ACT-like_dom_sf"/>
</dbReference>
<dbReference type="RefSeq" id="WP_131309557.1">
    <property type="nucleotide sequence ID" value="NZ_SJFN01000014.1"/>
</dbReference>
<dbReference type="Pfam" id="PF08753">
    <property type="entry name" value="NikR_C"/>
    <property type="match status" value="1"/>
</dbReference>
<comment type="similarity">
    <text evidence="2 8">Belongs to the transcriptional regulatory CopG/NikR family.</text>
</comment>
<dbReference type="GO" id="GO:0003677">
    <property type="term" value="F:DNA binding"/>
    <property type="evidence" value="ECO:0007669"/>
    <property type="project" value="UniProtKB-KW"/>
</dbReference>
<protein>
    <recommendedName>
        <fullName evidence="8">Putative nickel-responsive regulator</fullName>
    </recommendedName>
</protein>
<keyword evidence="6 8" id="KW-0238">DNA-binding</keyword>
<dbReference type="OrthoDB" id="9806294at2"/>